<reference evidence="1 2" key="1">
    <citation type="submission" date="2023-07" db="EMBL/GenBank/DDBJ databases">
        <title>Genomic Encyclopedia of Type Strains, Phase IV (KMG-IV): sequencing the most valuable type-strain genomes for metagenomic binning, comparative biology and taxonomic classification.</title>
        <authorList>
            <person name="Goeker M."/>
        </authorList>
    </citation>
    <scope>NUCLEOTIDE SEQUENCE [LARGE SCALE GENOMIC DNA]</scope>
    <source>
        <strain evidence="1 2">DSM 19619</strain>
    </source>
</reference>
<dbReference type="EMBL" id="JAUSVX010000023">
    <property type="protein sequence ID" value="MDQ0474514.1"/>
    <property type="molecule type" value="Genomic_DNA"/>
</dbReference>
<dbReference type="RefSeq" id="WP_307284258.1">
    <property type="nucleotide sequence ID" value="NZ_JAUSVX010000023.1"/>
</dbReference>
<sequence>MNRRKVAIASNWGGAIGYSRAVRAGELIFVSGTTASGADGRALHPGDAEGQARVVLERILAALAELGAGPEHVVETRIYLTDIGLWQEVGRAHGAVFAALRPATTMVAVGSLIAPDLLVEISAIASLAASDA</sequence>
<dbReference type="Gene3D" id="3.30.1330.40">
    <property type="entry name" value="RutC-like"/>
    <property type="match status" value="1"/>
</dbReference>
<dbReference type="CDD" id="cd06154">
    <property type="entry name" value="YjgF_YER057c_UK114_like_6"/>
    <property type="match status" value="1"/>
</dbReference>
<proteinExistence type="predicted"/>
<evidence type="ECO:0000313" key="1">
    <source>
        <dbReference type="EMBL" id="MDQ0474514.1"/>
    </source>
</evidence>
<name>A0ABU0JJS2_9HYPH</name>
<accession>A0ABU0JJS2</accession>
<comment type="caution">
    <text evidence="1">The sequence shown here is derived from an EMBL/GenBank/DDBJ whole genome shotgun (WGS) entry which is preliminary data.</text>
</comment>
<gene>
    <name evidence="1" type="ORF">QO011_007555</name>
</gene>
<evidence type="ECO:0000313" key="2">
    <source>
        <dbReference type="Proteomes" id="UP001242480"/>
    </source>
</evidence>
<dbReference type="InterPro" id="IPR006175">
    <property type="entry name" value="YjgF/YER057c/UK114"/>
</dbReference>
<dbReference type="InterPro" id="IPR035959">
    <property type="entry name" value="RutC-like_sf"/>
</dbReference>
<dbReference type="Proteomes" id="UP001242480">
    <property type="component" value="Unassembled WGS sequence"/>
</dbReference>
<keyword evidence="2" id="KW-1185">Reference proteome</keyword>
<dbReference type="Pfam" id="PF01042">
    <property type="entry name" value="Ribonuc_L-PSP"/>
    <property type="match status" value="1"/>
</dbReference>
<dbReference type="PANTHER" id="PTHR43857">
    <property type="entry name" value="BLR7761 PROTEIN"/>
    <property type="match status" value="1"/>
</dbReference>
<dbReference type="PANTHER" id="PTHR43857:SF1">
    <property type="entry name" value="YJGH FAMILY PROTEIN"/>
    <property type="match status" value="1"/>
</dbReference>
<protein>
    <submittedName>
        <fullName evidence="1">Enamine deaminase RidA (YjgF/YER057c/UK114 family)</fullName>
    </submittedName>
</protein>
<dbReference type="SUPFAM" id="SSF55298">
    <property type="entry name" value="YjgF-like"/>
    <property type="match status" value="1"/>
</dbReference>
<organism evidence="1 2">
    <name type="scientific">Labrys wisconsinensis</name>
    <dbReference type="NCBI Taxonomy" id="425677"/>
    <lineage>
        <taxon>Bacteria</taxon>
        <taxon>Pseudomonadati</taxon>
        <taxon>Pseudomonadota</taxon>
        <taxon>Alphaproteobacteria</taxon>
        <taxon>Hyphomicrobiales</taxon>
        <taxon>Xanthobacteraceae</taxon>
        <taxon>Labrys</taxon>
    </lineage>
</organism>